<evidence type="ECO:0000313" key="4">
    <source>
        <dbReference type="Proteomes" id="UP000466848"/>
    </source>
</evidence>
<accession>A0A858BV45</accession>
<dbReference type="EMBL" id="CP048649">
    <property type="protein sequence ID" value="QIB69921.1"/>
    <property type="molecule type" value="Genomic_DNA"/>
</dbReference>
<evidence type="ECO:0000313" key="3">
    <source>
        <dbReference type="EMBL" id="QIB69921.1"/>
    </source>
</evidence>
<dbReference type="RefSeq" id="WP_163067161.1">
    <property type="nucleotide sequence ID" value="NZ_CP048649.1"/>
</dbReference>
<dbReference type="InterPro" id="IPR036582">
    <property type="entry name" value="Mao_N_sf"/>
</dbReference>
<keyword evidence="1" id="KW-0732">Signal</keyword>
<feature type="domain" description="Copper amine oxidase-like N-terminal" evidence="2">
    <location>
        <begin position="38"/>
        <end position="145"/>
    </location>
</feature>
<dbReference type="KEGG" id="abut:Ami103574_11575"/>
<dbReference type="AlphaFoldDB" id="A0A858BV45"/>
<keyword evidence="4" id="KW-1185">Reference proteome</keyword>
<evidence type="ECO:0000256" key="1">
    <source>
        <dbReference type="SAM" id="SignalP"/>
    </source>
</evidence>
<dbReference type="SUPFAM" id="SSF55383">
    <property type="entry name" value="Copper amine oxidase, domain N"/>
    <property type="match status" value="1"/>
</dbReference>
<dbReference type="InterPro" id="IPR012854">
    <property type="entry name" value="Cu_amine_oxidase-like_N"/>
</dbReference>
<dbReference type="Pfam" id="PF07833">
    <property type="entry name" value="Cu_amine_oxidN1"/>
    <property type="match status" value="1"/>
</dbReference>
<evidence type="ECO:0000259" key="2">
    <source>
        <dbReference type="Pfam" id="PF07833"/>
    </source>
</evidence>
<proteinExistence type="predicted"/>
<dbReference type="Gene3D" id="3.30.457.10">
    <property type="entry name" value="Copper amine oxidase-like, N-terminal domain"/>
    <property type="match status" value="1"/>
</dbReference>
<organism evidence="3 4">
    <name type="scientific">Aminipila butyrica</name>
    <dbReference type="NCBI Taxonomy" id="433296"/>
    <lineage>
        <taxon>Bacteria</taxon>
        <taxon>Bacillati</taxon>
        <taxon>Bacillota</taxon>
        <taxon>Clostridia</taxon>
        <taxon>Peptostreptococcales</taxon>
        <taxon>Anaerovoracaceae</taxon>
        <taxon>Aminipila</taxon>
    </lineage>
</organism>
<dbReference type="Proteomes" id="UP000466848">
    <property type="component" value="Chromosome"/>
</dbReference>
<feature type="signal peptide" evidence="1">
    <location>
        <begin position="1"/>
        <end position="28"/>
    </location>
</feature>
<name>A0A858BV45_9FIRM</name>
<feature type="chain" id="PRO_5033056372" evidence="1">
    <location>
        <begin position="29"/>
        <end position="298"/>
    </location>
</feature>
<protein>
    <submittedName>
        <fullName evidence="3">Copper amine oxidase N-terminal domain-containing protein</fullName>
    </submittedName>
</protein>
<reference evidence="3 4" key="1">
    <citation type="submission" date="2020-02" db="EMBL/GenBank/DDBJ databases">
        <authorList>
            <person name="Kim Y.B."/>
            <person name="Roh S.W."/>
        </authorList>
    </citation>
    <scope>NUCLEOTIDE SEQUENCE [LARGE SCALE GENOMIC DNA]</scope>
    <source>
        <strain evidence="3 4">DSM 103574</strain>
    </source>
</reference>
<gene>
    <name evidence="3" type="ORF">Ami103574_11575</name>
</gene>
<sequence>MSGKWKKFLTCFLTVAMLITMSTPLAFAADQVRIIDQGSFLQFEVPPQIIKGRTMVPMREIFENVFGCSVEWNSAEKSITAVYPDTTPITIQMKIGDQTMYVNGKAVLIDVPPQIVSGKTLVPLKAISSSLGVGIGYDNAHKVVVLGLATDNPQEVLAIDAQNYTDIKLTDMYGDIDLLKLYTVPSPDAAYMYEVKGHPYESQYQALLTIKKEGSVFIDVSVEKLNKPDMNKKVTWTDVNGTTYTHTVDSLYTLFPLLEMKNGQTWCLKTFGDVYSEYQDIPGRVLLDAIQSYAKTYL</sequence>